<reference evidence="12 13" key="1">
    <citation type="submission" date="2018-04" db="EMBL/GenBank/DDBJ databases">
        <title>Brenneria corticis sp.nov.</title>
        <authorList>
            <person name="Li Y."/>
        </authorList>
    </citation>
    <scope>NUCLEOTIDE SEQUENCE [LARGE SCALE GENOMIC DNA]</scope>
    <source>
        <strain evidence="12 13">CFCC 11842</strain>
    </source>
</reference>
<dbReference type="PANTHER" id="PTHR36203:SF1">
    <property type="entry name" value="ASCORBATE-SPECIFIC PTS SYSTEM EIIA COMPONENT"/>
    <property type="match status" value="1"/>
</dbReference>
<keyword evidence="4" id="KW-0597">Phosphoprotein</keyword>
<keyword evidence="3" id="KW-0963">Cytoplasm</keyword>
<dbReference type="EMBL" id="QDKH01000013">
    <property type="protein sequence ID" value="PWC14726.1"/>
    <property type="molecule type" value="Genomic_DNA"/>
</dbReference>
<dbReference type="GO" id="GO:0009401">
    <property type="term" value="P:phosphoenolpyruvate-dependent sugar phosphotransferase system"/>
    <property type="evidence" value="ECO:0007669"/>
    <property type="project" value="UniProtKB-KW"/>
</dbReference>
<evidence type="ECO:0000256" key="10">
    <source>
        <dbReference type="ARBA" id="ARBA00042072"/>
    </source>
</evidence>
<evidence type="ECO:0000256" key="9">
    <source>
        <dbReference type="ARBA" id="ARBA00041175"/>
    </source>
</evidence>
<dbReference type="InterPro" id="IPR051351">
    <property type="entry name" value="Ascorbate-PTS_EIIA_comp"/>
</dbReference>
<keyword evidence="13" id="KW-1185">Reference proteome</keyword>
<dbReference type="RefSeq" id="WP_136166831.1">
    <property type="nucleotide sequence ID" value="NZ_KZ819080.1"/>
</dbReference>
<dbReference type="CDD" id="cd00211">
    <property type="entry name" value="PTS_IIA_fru"/>
    <property type="match status" value="1"/>
</dbReference>
<evidence type="ECO:0000256" key="5">
    <source>
        <dbReference type="ARBA" id="ARBA00022679"/>
    </source>
</evidence>
<dbReference type="InterPro" id="IPR002178">
    <property type="entry name" value="PTS_EIIA_type-2_dom"/>
</dbReference>
<dbReference type="Gene3D" id="3.40.930.10">
    <property type="entry name" value="Mannitol-specific EII, Chain A"/>
    <property type="match status" value="1"/>
</dbReference>
<comment type="caution">
    <text evidence="12">The sequence shown here is derived from an EMBL/GenBank/DDBJ whole genome shotgun (WGS) entry which is preliminary data.</text>
</comment>
<dbReference type="GO" id="GO:0016301">
    <property type="term" value="F:kinase activity"/>
    <property type="evidence" value="ECO:0007669"/>
    <property type="project" value="UniProtKB-KW"/>
</dbReference>
<dbReference type="PANTHER" id="PTHR36203">
    <property type="entry name" value="ASCORBATE-SPECIFIC PTS SYSTEM EIIA COMPONENT"/>
    <property type="match status" value="1"/>
</dbReference>
<evidence type="ECO:0000256" key="4">
    <source>
        <dbReference type="ARBA" id="ARBA00022553"/>
    </source>
</evidence>
<dbReference type="PROSITE" id="PS51094">
    <property type="entry name" value="PTS_EIIA_TYPE_2"/>
    <property type="match status" value="1"/>
</dbReference>
<evidence type="ECO:0000256" key="2">
    <source>
        <dbReference type="ARBA" id="ARBA00022448"/>
    </source>
</evidence>
<proteinExistence type="predicted"/>
<dbReference type="InterPro" id="IPR016152">
    <property type="entry name" value="PTrfase/Anion_transptr"/>
</dbReference>
<evidence type="ECO:0000256" key="8">
    <source>
        <dbReference type="ARBA" id="ARBA00037387"/>
    </source>
</evidence>
<dbReference type="Proteomes" id="UP000296159">
    <property type="component" value="Unassembled WGS sequence"/>
</dbReference>
<evidence type="ECO:0000256" key="7">
    <source>
        <dbReference type="ARBA" id="ARBA00022777"/>
    </source>
</evidence>
<accession>A0A2U1TZ90</accession>
<keyword evidence="6" id="KW-0598">Phosphotransferase system</keyword>
<dbReference type="SUPFAM" id="SSF55804">
    <property type="entry name" value="Phoshotransferase/anion transport protein"/>
    <property type="match status" value="1"/>
</dbReference>
<evidence type="ECO:0000256" key="1">
    <source>
        <dbReference type="ARBA" id="ARBA00004496"/>
    </source>
</evidence>
<keyword evidence="2" id="KW-0813">Transport</keyword>
<dbReference type="NCBIfam" id="NF007694">
    <property type="entry name" value="PRK10372.1"/>
    <property type="match status" value="1"/>
</dbReference>
<comment type="function">
    <text evidence="8">The phosphoenolpyruvate-dependent sugar phosphotransferase system (sugar PTS), a major carbohydrate active transport system, catalyzes the phosphorylation of incoming sugar substrates concomitantly with their translocation across the cell membrane. The enzyme II UlaABC PTS system is involved in ascorbate transport.</text>
</comment>
<evidence type="ECO:0000256" key="3">
    <source>
        <dbReference type="ARBA" id="ARBA00022490"/>
    </source>
</evidence>
<evidence type="ECO:0000256" key="6">
    <source>
        <dbReference type="ARBA" id="ARBA00022683"/>
    </source>
</evidence>
<dbReference type="Pfam" id="PF00359">
    <property type="entry name" value="PTS_EIIA_2"/>
    <property type="match status" value="1"/>
</dbReference>
<comment type="subcellular location">
    <subcellularLocation>
        <location evidence="1">Cytoplasm</location>
    </subcellularLocation>
</comment>
<organism evidence="12 13">
    <name type="scientific">Brenneria corticis</name>
    <dbReference type="NCBI Taxonomy" id="2173106"/>
    <lineage>
        <taxon>Bacteria</taxon>
        <taxon>Pseudomonadati</taxon>
        <taxon>Pseudomonadota</taxon>
        <taxon>Gammaproteobacteria</taxon>
        <taxon>Enterobacterales</taxon>
        <taxon>Pectobacteriaceae</taxon>
        <taxon>Brenneria</taxon>
    </lineage>
</organism>
<protein>
    <recommendedName>
        <fullName evidence="9">Ascorbate-specific PTS system EIIA component</fullName>
    </recommendedName>
    <alternativeName>
        <fullName evidence="10">Ascorbate-specific phosphotransferase enzyme IIA component</fullName>
    </alternativeName>
</protein>
<evidence type="ECO:0000313" key="12">
    <source>
        <dbReference type="EMBL" id="PWC14726.1"/>
    </source>
</evidence>
<name>A0A2U1TZ90_9GAMM</name>
<dbReference type="GO" id="GO:0005737">
    <property type="term" value="C:cytoplasm"/>
    <property type="evidence" value="ECO:0007669"/>
    <property type="project" value="UniProtKB-SubCell"/>
</dbReference>
<sequence length="155" mass="17111">MKLRDSLAENHSIRLQAAADSWQEAVKIGVDLLVAADVVEPRYYQAILDGVQRFGPYFVIAPGLAMPHARPEEGVKKTGFALVTLQTPLIFNHEDNDPVDILITLAAVDANTHQEVGIMQIVNLFEDEANFDRLRACRTAREVLDLIDRTAAAAC</sequence>
<evidence type="ECO:0000259" key="11">
    <source>
        <dbReference type="PROSITE" id="PS51094"/>
    </source>
</evidence>
<evidence type="ECO:0000313" key="13">
    <source>
        <dbReference type="Proteomes" id="UP000296159"/>
    </source>
</evidence>
<dbReference type="AlphaFoldDB" id="A0A2U1TZ90"/>
<keyword evidence="7" id="KW-0418">Kinase</keyword>
<keyword evidence="5" id="KW-0808">Transferase</keyword>
<gene>
    <name evidence="12" type="ORF">DDT56_12835</name>
</gene>
<dbReference type="FunFam" id="3.40.930.10:FF:000005">
    <property type="entry name" value="Ascorbate-specific phosphotransferase enzyme IIA component"/>
    <property type="match status" value="1"/>
</dbReference>
<feature type="domain" description="PTS EIIA type-2" evidence="11">
    <location>
        <begin position="6"/>
        <end position="150"/>
    </location>
</feature>